<dbReference type="Pfam" id="PF00270">
    <property type="entry name" value="DEAD"/>
    <property type="match status" value="1"/>
</dbReference>
<dbReference type="InterPro" id="IPR002464">
    <property type="entry name" value="DNA/RNA_helicase_DEAH_CS"/>
</dbReference>
<sequence length="267" mass="30223">MTLSPDTIAAIQRAVRKRRAELLTLQDITFRNPAHDCFCGFNFPHSPEMMKIFHQKFGLHQFRFNQLEAINATLLRGQICAYAYRKLPLLNLRTINGNGEVKPPFKGGGKSLCYQLPSPEVTVVISPLHLLIVDQIQKLTTLDVPATSLSGGKSDYKAGQIYMQLSKNDPVIKLLYATPFSVYVICASGRMISALQNLYEQRPLACFVIDEAHCVSQWGHDFRPDYKQIHELRRRFPKVPIMALTATATPRVQKDILNQLAMTRPQV</sequence>
<proteinExistence type="inferred from homology"/>
<accession>A0AAE0RBY0</accession>
<dbReference type="GO" id="GO:0005634">
    <property type="term" value="C:nucleus"/>
    <property type="evidence" value="ECO:0007669"/>
    <property type="project" value="TreeGrafter"/>
</dbReference>
<dbReference type="GO" id="GO:0005737">
    <property type="term" value="C:cytoplasm"/>
    <property type="evidence" value="ECO:0007669"/>
    <property type="project" value="TreeGrafter"/>
</dbReference>
<keyword evidence="8" id="KW-1185">Reference proteome</keyword>
<dbReference type="AlphaFoldDB" id="A0AAE0RBY0"/>
<keyword evidence="2" id="KW-0378">Hydrolase</keyword>
<dbReference type="GO" id="GO:0009378">
    <property type="term" value="F:four-way junction helicase activity"/>
    <property type="evidence" value="ECO:0007669"/>
    <property type="project" value="TreeGrafter"/>
</dbReference>
<dbReference type="GO" id="GO:0003677">
    <property type="term" value="F:DNA binding"/>
    <property type="evidence" value="ECO:0007669"/>
    <property type="project" value="UniProtKB-KW"/>
</dbReference>
<evidence type="ECO:0000256" key="3">
    <source>
        <dbReference type="ARBA" id="ARBA00023125"/>
    </source>
</evidence>
<dbReference type="GO" id="GO:0005694">
    <property type="term" value="C:chromosome"/>
    <property type="evidence" value="ECO:0007669"/>
    <property type="project" value="TreeGrafter"/>
</dbReference>
<dbReference type="GO" id="GO:0043138">
    <property type="term" value="F:3'-5' DNA helicase activity"/>
    <property type="evidence" value="ECO:0007669"/>
    <property type="project" value="TreeGrafter"/>
</dbReference>
<dbReference type="GO" id="GO:0000723">
    <property type="term" value="P:telomere maintenance"/>
    <property type="evidence" value="ECO:0007669"/>
    <property type="project" value="TreeGrafter"/>
</dbReference>
<evidence type="ECO:0000313" key="7">
    <source>
        <dbReference type="EMBL" id="KAK3548888.1"/>
    </source>
</evidence>
<keyword evidence="3" id="KW-0238">DNA-binding</keyword>
<organism evidence="7 8">
    <name type="scientific">Hemibagrus guttatus</name>
    <dbReference type="NCBI Taxonomy" id="175788"/>
    <lineage>
        <taxon>Eukaryota</taxon>
        <taxon>Metazoa</taxon>
        <taxon>Chordata</taxon>
        <taxon>Craniata</taxon>
        <taxon>Vertebrata</taxon>
        <taxon>Euteleostomi</taxon>
        <taxon>Actinopterygii</taxon>
        <taxon>Neopterygii</taxon>
        <taxon>Teleostei</taxon>
        <taxon>Ostariophysi</taxon>
        <taxon>Siluriformes</taxon>
        <taxon>Bagridae</taxon>
        <taxon>Hemibagrus</taxon>
    </lineage>
</organism>
<reference evidence="7" key="1">
    <citation type="submission" date="2023-06" db="EMBL/GenBank/DDBJ databases">
        <title>Male Hemibagrus guttatus genome.</title>
        <authorList>
            <person name="Bian C."/>
        </authorList>
    </citation>
    <scope>NUCLEOTIDE SEQUENCE</scope>
    <source>
        <strain evidence="7">Male_cb2023</strain>
        <tissue evidence="7">Muscle</tissue>
    </source>
</reference>
<protein>
    <recommendedName>
        <fullName evidence="6">Helicase ATP-binding domain-containing protein</fullName>
    </recommendedName>
</protein>
<evidence type="ECO:0000256" key="1">
    <source>
        <dbReference type="ARBA" id="ARBA00005446"/>
    </source>
</evidence>
<dbReference type="Gene3D" id="3.40.50.300">
    <property type="entry name" value="P-loop containing nucleotide triphosphate hydrolases"/>
    <property type="match status" value="1"/>
</dbReference>
<name>A0AAE0RBY0_9TELE</name>
<dbReference type="GO" id="GO:0000724">
    <property type="term" value="P:double-strand break repair via homologous recombination"/>
    <property type="evidence" value="ECO:0007669"/>
    <property type="project" value="TreeGrafter"/>
</dbReference>
<dbReference type="PANTHER" id="PTHR13710">
    <property type="entry name" value="DNA HELICASE RECQ FAMILY MEMBER"/>
    <property type="match status" value="1"/>
</dbReference>
<comment type="caution">
    <text evidence="7">The sequence shown here is derived from an EMBL/GenBank/DDBJ whole genome shotgun (WGS) entry which is preliminary data.</text>
</comment>
<dbReference type="GO" id="GO:0005524">
    <property type="term" value="F:ATP binding"/>
    <property type="evidence" value="ECO:0007669"/>
    <property type="project" value="InterPro"/>
</dbReference>
<dbReference type="PANTHER" id="PTHR13710:SF153">
    <property type="entry name" value="RECQ-LIKE DNA HELICASE BLM"/>
    <property type="match status" value="1"/>
</dbReference>
<dbReference type="Proteomes" id="UP001274896">
    <property type="component" value="Unassembled WGS sequence"/>
</dbReference>
<keyword evidence="4" id="KW-0413">Isomerase</keyword>
<dbReference type="InterPro" id="IPR011545">
    <property type="entry name" value="DEAD/DEAH_box_helicase_dom"/>
</dbReference>
<evidence type="ECO:0000259" key="6">
    <source>
        <dbReference type="PROSITE" id="PS51192"/>
    </source>
</evidence>
<gene>
    <name evidence="7" type="ORF">QTP70_021259</name>
</gene>
<evidence type="ECO:0000256" key="2">
    <source>
        <dbReference type="ARBA" id="ARBA00022801"/>
    </source>
</evidence>
<evidence type="ECO:0000256" key="5">
    <source>
        <dbReference type="ARBA" id="ARBA00023242"/>
    </source>
</evidence>
<dbReference type="PROSITE" id="PS00690">
    <property type="entry name" value="DEAH_ATP_HELICASE"/>
    <property type="match status" value="1"/>
</dbReference>
<feature type="domain" description="Helicase ATP-binding" evidence="6">
    <location>
        <begin position="107"/>
        <end position="266"/>
    </location>
</feature>
<dbReference type="EMBL" id="JAUCMX010000004">
    <property type="protein sequence ID" value="KAK3548888.1"/>
    <property type="molecule type" value="Genomic_DNA"/>
</dbReference>
<dbReference type="InterPro" id="IPR027417">
    <property type="entry name" value="P-loop_NTPase"/>
</dbReference>
<evidence type="ECO:0000256" key="4">
    <source>
        <dbReference type="ARBA" id="ARBA00023235"/>
    </source>
</evidence>
<dbReference type="GO" id="GO:0016787">
    <property type="term" value="F:hydrolase activity"/>
    <property type="evidence" value="ECO:0007669"/>
    <property type="project" value="UniProtKB-KW"/>
</dbReference>
<keyword evidence="5" id="KW-0539">Nucleus</keyword>
<evidence type="ECO:0000313" key="8">
    <source>
        <dbReference type="Proteomes" id="UP001274896"/>
    </source>
</evidence>
<dbReference type="PROSITE" id="PS51192">
    <property type="entry name" value="HELICASE_ATP_BIND_1"/>
    <property type="match status" value="1"/>
</dbReference>
<comment type="similarity">
    <text evidence="1">Belongs to the helicase family. RecQ subfamily.</text>
</comment>
<dbReference type="InterPro" id="IPR014001">
    <property type="entry name" value="Helicase_ATP-bd"/>
</dbReference>
<dbReference type="SUPFAM" id="SSF52540">
    <property type="entry name" value="P-loop containing nucleoside triphosphate hydrolases"/>
    <property type="match status" value="1"/>
</dbReference>